<feature type="repeat" description="PPR" evidence="2">
    <location>
        <begin position="266"/>
        <end position="300"/>
    </location>
</feature>
<dbReference type="InterPro" id="IPR002885">
    <property type="entry name" value="PPR_rpt"/>
</dbReference>
<dbReference type="SMR" id="A0A8T3BM16"/>
<sequence>MHESSILPPKTKPNRRPYLPDCLVFQESGKQQMTSSLACSVDPLLQANYQSFLPSHRCKKRRRPFHRREDLRRLLNQSRNCQQLLQIHAHIIRGGLASGDHADTSLLYHLLRLYSSFSRLDLASRLFCLFPNPSTFAFNLMIRAQTAAGEPTRSLLLYNRMIFSGVSPDKFTFPYVVRSCAACFDAAKGKEVHAFAIKTGFWRDPFLLNALISLYFSCGDAADGLRVFEKMRVRSVVTWTALVSGLLACGDIAAARAAFDAMPERNVVSWTVMINGCARNGRPEEAFALFWKMLKENQKPNSYTMVGLLIACSELGSLSLVRWVHDFARKNGMLKRGFYIGTALIDIYSNCGSIGEALKVFDEMPVRSLATWNSLITSLGVHGRGKEALELFREMEKMDLMPDGITFVGVLCACARSGMVEEGLKLYKIMKEDYKIESGVKHYECLVELLNSASIQGKPAELSSELSTSAQQMLVNACIACGENKAMDID</sequence>
<dbReference type="FunFam" id="1.25.40.10:FF:000158">
    <property type="entry name" value="pentatricopeptide repeat-containing protein At2g33680"/>
    <property type="match status" value="1"/>
</dbReference>
<comment type="caution">
    <text evidence="3">The sequence shown here is derived from an EMBL/GenBank/DDBJ whole genome shotgun (WGS) entry which is preliminary data.</text>
</comment>
<feature type="repeat" description="PPR" evidence="2">
    <location>
        <begin position="368"/>
        <end position="402"/>
    </location>
</feature>
<dbReference type="PROSITE" id="PS51375">
    <property type="entry name" value="PPR"/>
    <property type="match status" value="5"/>
</dbReference>
<dbReference type="GO" id="GO:0003723">
    <property type="term" value="F:RNA binding"/>
    <property type="evidence" value="ECO:0007669"/>
    <property type="project" value="InterPro"/>
</dbReference>
<feature type="repeat" description="PPR" evidence="2">
    <location>
        <begin position="403"/>
        <end position="433"/>
    </location>
</feature>
<dbReference type="EMBL" id="JAGYWB010000008">
    <property type="protein sequence ID" value="KAI0513623.1"/>
    <property type="molecule type" value="Genomic_DNA"/>
</dbReference>
<dbReference type="Proteomes" id="UP000829196">
    <property type="component" value="Unassembled WGS sequence"/>
</dbReference>
<gene>
    <name evidence="3" type="ORF">KFK09_009652</name>
</gene>
<dbReference type="InterPro" id="IPR011990">
    <property type="entry name" value="TPR-like_helical_dom_sf"/>
</dbReference>
<dbReference type="GO" id="GO:0099402">
    <property type="term" value="P:plant organ development"/>
    <property type="evidence" value="ECO:0007669"/>
    <property type="project" value="UniProtKB-ARBA"/>
</dbReference>
<name>A0A8T3BM16_DENNO</name>
<evidence type="ECO:0000256" key="1">
    <source>
        <dbReference type="ARBA" id="ARBA00022737"/>
    </source>
</evidence>
<proteinExistence type="predicted"/>
<dbReference type="OrthoDB" id="185373at2759"/>
<dbReference type="NCBIfam" id="TIGR00756">
    <property type="entry name" value="PPR"/>
    <property type="match status" value="5"/>
</dbReference>
<dbReference type="FunFam" id="1.25.40.10:FF:000348">
    <property type="entry name" value="Pentatricopeptide repeat-containing protein chloroplastic"/>
    <property type="match status" value="1"/>
</dbReference>
<keyword evidence="4" id="KW-1185">Reference proteome</keyword>
<dbReference type="PANTHER" id="PTHR47926:SF359">
    <property type="entry name" value="PENTACOTRIPEPTIDE-REPEAT REGION OF PRORP DOMAIN-CONTAINING PROTEIN"/>
    <property type="match status" value="1"/>
</dbReference>
<evidence type="ECO:0000256" key="2">
    <source>
        <dbReference type="PROSITE-ProRule" id="PRU00708"/>
    </source>
</evidence>
<evidence type="ECO:0008006" key="5">
    <source>
        <dbReference type="Google" id="ProtNLM"/>
    </source>
</evidence>
<protein>
    <recommendedName>
        <fullName evidence="5">Pentatricopeptide repeat-containing protein</fullName>
    </recommendedName>
</protein>
<accession>A0A8T3BM16</accession>
<keyword evidence="1" id="KW-0677">Repeat</keyword>
<evidence type="ECO:0000313" key="4">
    <source>
        <dbReference type="Proteomes" id="UP000829196"/>
    </source>
</evidence>
<evidence type="ECO:0000313" key="3">
    <source>
        <dbReference type="EMBL" id="KAI0513623.1"/>
    </source>
</evidence>
<dbReference type="AlphaFoldDB" id="A0A8T3BM16"/>
<dbReference type="InterPro" id="IPR046960">
    <property type="entry name" value="PPR_At4g14850-like_plant"/>
</dbReference>
<reference evidence="3" key="1">
    <citation type="journal article" date="2022" name="Front. Genet.">
        <title>Chromosome-Scale Assembly of the Dendrobium nobile Genome Provides Insights Into the Molecular Mechanism of the Biosynthesis of the Medicinal Active Ingredient of Dendrobium.</title>
        <authorList>
            <person name="Xu Q."/>
            <person name="Niu S.-C."/>
            <person name="Li K.-L."/>
            <person name="Zheng P.-J."/>
            <person name="Zhang X.-J."/>
            <person name="Jia Y."/>
            <person name="Liu Y."/>
            <person name="Niu Y.-X."/>
            <person name="Yu L.-H."/>
            <person name="Chen D.-F."/>
            <person name="Zhang G.-Q."/>
        </authorList>
    </citation>
    <scope>NUCLEOTIDE SEQUENCE</scope>
    <source>
        <tissue evidence="3">Leaf</tissue>
    </source>
</reference>
<organism evidence="3 4">
    <name type="scientific">Dendrobium nobile</name>
    <name type="common">Orchid</name>
    <dbReference type="NCBI Taxonomy" id="94219"/>
    <lineage>
        <taxon>Eukaryota</taxon>
        <taxon>Viridiplantae</taxon>
        <taxon>Streptophyta</taxon>
        <taxon>Embryophyta</taxon>
        <taxon>Tracheophyta</taxon>
        <taxon>Spermatophyta</taxon>
        <taxon>Magnoliopsida</taxon>
        <taxon>Liliopsida</taxon>
        <taxon>Asparagales</taxon>
        <taxon>Orchidaceae</taxon>
        <taxon>Epidendroideae</taxon>
        <taxon>Malaxideae</taxon>
        <taxon>Dendrobiinae</taxon>
        <taxon>Dendrobium</taxon>
    </lineage>
</organism>
<feature type="repeat" description="PPR" evidence="2">
    <location>
        <begin position="134"/>
        <end position="168"/>
    </location>
</feature>
<dbReference type="GO" id="GO:0009451">
    <property type="term" value="P:RNA modification"/>
    <property type="evidence" value="ECO:0007669"/>
    <property type="project" value="InterPro"/>
</dbReference>
<dbReference type="PANTHER" id="PTHR47926">
    <property type="entry name" value="PENTATRICOPEPTIDE REPEAT-CONTAINING PROTEIN"/>
    <property type="match status" value="1"/>
</dbReference>
<dbReference type="Pfam" id="PF13041">
    <property type="entry name" value="PPR_2"/>
    <property type="match status" value="2"/>
</dbReference>
<dbReference type="Gene3D" id="1.25.40.10">
    <property type="entry name" value="Tetratricopeptide repeat domain"/>
    <property type="match status" value="3"/>
</dbReference>
<feature type="repeat" description="PPR" evidence="2">
    <location>
        <begin position="204"/>
        <end position="238"/>
    </location>
</feature>
<dbReference type="Pfam" id="PF01535">
    <property type="entry name" value="PPR"/>
    <property type="match status" value="3"/>
</dbReference>